<dbReference type="SMART" id="SM00448">
    <property type="entry name" value="REC"/>
    <property type="match status" value="1"/>
</dbReference>
<dbReference type="Proteomes" id="UP000619761">
    <property type="component" value="Unassembled WGS sequence"/>
</dbReference>
<dbReference type="InterPro" id="IPR001932">
    <property type="entry name" value="PPM-type_phosphatase-like_dom"/>
</dbReference>
<name>A0ABQ3APF1_9GAMM</name>
<evidence type="ECO:0000256" key="1">
    <source>
        <dbReference type="ARBA" id="ARBA00022801"/>
    </source>
</evidence>
<evidence type="ECO:0000256" key="2">
    <source>
        <dbReference type="PROSITE-ProRule" id="PRU00169"/>
    </source>
</evidence>
<dbReference type="InterPro" id="IPR036890">
    <property type="entry name" value="HATPase_C_sf"/>
</dbReference>
<dbReference type="PANTHER" id="PTHR43156:SF2">
    <property type="entry name" value="STAGE II SPORULATION PROTEIN E"/>
    <property type="match status" value="1"/>
</dbReference>
<dbReference type="InterPro" id="IPR036457">
    <property type="entry name" value="PPM-type-like_dom_sf"/>
</dbReference>
<keyword evidence="1" id="KW-0378">Hydrolase</keyword>
<keyword evidence="2" id="KW-0597">Phosphoprotein</keyword>
<dbReference type="Pfam" id="PF07228">
    <property type="entry name" value="SpoIIE"/>
    <property type="match status" value="1"/>
</dbReference>
<dbReference type="Pfam" id="PF13581">
    <property type="entry name" value="HATPase_c_2"/>
    <property type="match status" value="1"/>
</dbReference>
<keyword evidence="5" id="KW-1185">Reference proteome</keyword>
<dbReference type="CDD" id="cd00156">
    <property type="entry name" value="REC"/>
    <property type="match status" value="1"/>
</dbReference>
<dbReference type="InterPro" id="IPR001789">
    <property type="entry name" value="Sig_transdc_resp-reg_receiver"/>
</dbReference>
<reference evidence="5" key="1">
    <citation type="journal article" date="2019" name="Int. J. Syst. Evol. Microbiol.">
        <title>The Global Catalogue of Microorganisms (GCM) 10K type strain sequencing project: providing services to taxonomists for standard genome sequencing and annotation.</title>
        <authorList>
            <consortium name="The Broad Institute Genomics Platform"/>
            <consortium name="The Broad Institute Genome Sequencing Center for Infectious Disease"/>
            <person name="Wu L."/>
            <person name="Ma J."/>
        </authorList>
    </citation>
    <scope>NUCLEOTIDE SEQUENCE [LARGE SCALE GENOMIC DNA]</scope>
    <source>
        <strain evidence="5">KCTC 32239</strain>
    </source>
</reference>
<feature type="domain" description="Response regulatory" evidence="3">
    <location>
        <begin position="10"/>
        <end position="127"/>
    </location>
</feature>
<dbReference type="PANTHER" id="PTHR43156">
    <property type="entry name" value="STAGE II SPORULATION PROTEIN E-RELATED"/>
    <property type="match status" value="1"/>
</dbReference>
<protein>
    <submittedName>
        <fullName evidence="4">Fused response regulator/phosphatase</fullName>
    </submittedName>
</protein>
<accession>A0ABQ3APF1</accession>
<dbReference type="PROSITE" id="PS50110">
    <property type="entry name" value="RESPONSE_REGULATORY"/>
    <property type="match status" value="1"/>
</dbReference>
<dbReference type="InterPro" id="IPR052016">
    <property type="entry name" value="Bact_Sigma-Reg"/>
</dbReference>
<dbReference type="RefSeq" id="WP_189415481.1">
    <property type="nucleotide sequence ID" value="NZ_BMYZ01000001.1"/>
</dbReference>
<dbReference type="SUPFAM" id="SSF52172">
    <property type="entry name" value="CheY-like"/>
    <property type="match status" value="1"/>
</dbReference>
<proteinExistence type="predicted"/>
<dbReference type="InterPro" id="IPR011006">
    <property type="entry name" value="CheY-like_superfamily"/>
</dbReference>
<feature type="modified residue" description="4-aspartylphosphate" evidence="2">
    <location>
        <position position="60"/>
    </location>
</feature>
<dbReference type="SUPFAM" id="SSF81606">
    <property type="entry name" value="PP2C-like"/>
    <property type="match status" value="1"/>
</dbReference>
<dbReference type="Gene3D" id="3.30.565.10">
    <property type="entry name" value="Histidine kinase-like ATPase, C-terminal domain"/>
    <property type="match status" value="1"/>
</dbReference>
<sequence length="566" mass="63087">MPPIVQKASRVLVVDDDEMLNYLFCSFLNSKGLQTVTAHSLGSAKVVLQTESEIDLILLDYQLGDGVGMDLLIPESMVGYMSNPPVIMISANEEPQFLEQCFLGGVDDYIIKPVNLSLLALKVEALIKSVGMQRLIKTQNDELERFKAESEREEQIAKFTYEYLLRQNSYEYEGVDVWLKSFAAFSGDMMLVKKSPSGNLYFILADATGHGLSAAITIMPVVTIFNSMVSKGFHVQKIVTEINRKLVTDTPADRFVAAILIEINPFRREFNIWNGGMPPALWIHKGAILHEFHSAHMAMGILDETQFDASVTTIDLPEEGFIFAYSDGLTEQENAKQEPYSIDRVIEVIKAQPDNLLEALSNNLLQYADTTNYSDDISVCMIRPALVFEDLSDSIVSPKPGGLSSATDDKFEWSVKLSGRQLENCEMPPLCNHFLQQIGVDQQVCQKIFAVIAEMVSNAIDHGVLGLSSGIKENPDGFIQYFYKREERLKTLTNDDFVKLSITWAPEKTGGRFVLEVEDSGSGYSNIQGEDETNTKRSGRGNQLIRKLSESVEIIAPGNKIRATIK</sequence>
<dbReference type="Pfam" id="PF00072">
    <property type="entry name" value="Response_reg"/>
    <property type="match status" value="1"/>
</dbReference>
<evidence type="ECO:0000313" key="4">
    <source>
        <dbReference type="EMBL" id="GGY63076.1"/>
    </source>
</evidence>
<dbReference type="Gene3D" id="3.40.50.2300">
    <property type="match status" value="1"/>
</dbReference>
<dbReference type="InterPro" id="IPR003594">
    <property type="entry name" value="HATPase_dom"/>
</dbReference>
<evidence type="ECO:0000259" key="3">
    <source>
        <dbReference type="PROSITE" id="PS50110"/>
    </source>
</evidence>
<evidence type="ECO:0000313" key="5">
    <source>
        <dbReference type="Proteomes" id="UP000619761"/>
    </source>
</evidence>
<dbReference type="Gene3D" id="3.60.40.10">
    <property type="entry name" value="PPM-type phosphatase domain"/>
    <property type="match status" value="1"/>
</dbReference>
<comment type="caution">
    <text evidence="4">The sequence shown here is derived from an EMBL/GenBank/DDBJ whole genome shotgun (WGS) entry which is preliminary data.</text>
</comment>
<organism evidence="4 5">
    <name type="scientific">Cellvibrio zantedeschiae</name>
    <dbReference type="NCBI Taxonomy" id="1237077"/>
    <lineage>
        <taxon>Bacteria</taxon>
        <taxon>Pseudomonadati</taxon>
        <taxon>Pseudomonadota</taxon>
        <taxon>Gammaproteobacteria</taxon>
        <taxon>Cellvibrionales</taxon>
        <taxon>Cellvibrionaceae</taxon>
        <taxon>Cellvibrio</taxon>
    </lineage>
</organism>
<dbReference type="CDD" id="cd16936">
    <property type="entry name" value="HATPase_RsbW-like"/>
    <property type="match status" value="1"/>
</dbReference>
<dbReference type="EMBL" id="BMYZ01000001">
    <property type="protein sequence ID" value="GGY63076.1"/>
    <property type="molecule type" value="Genomic_DNA"/>
</dbReference>
<dbReference type="SMART" id="SM00331">
    <property type="entry name" value="PP2C_SIG"/>
    <property type="match status" value="1"/>
</dbReference>
<gene>
    <name evidence="4" type="ORF">GCM10011613_03360</name>
</gene>